<sequence>MAAINLLPTDISPKGPVVKISNLIKNLAVISFVLFLLTALGLLAVFVLNSVQIRSLNESSEELKTSIKSLETTEQGLVLVRDRLSKAKLVLADESGGEEAAGLGTITAALPGSVALTEAVISKNVLETTFVATDSQGLTVLMARIISQEAFSKVELVSFSFNPNTGYIPSFSMKVK</sequence>
<proteinExistence type="predicted"/>
<keyword evidence="1" id="KW-0812">Transmembrane</keyword>
<evidence type="ECO:0000313" key="2">
    <source>
        <dbReference type="EMBL" id="KKT67846.1"/>
    </source>
</evidence>
<evidence type="ECO:0000256" key="1">
    <source>
        <dbReference type="SAM" id="Phobius"/>
    </source>
</evidence>
<accession>A0A0G1J873</accession>
<dbReference type="Proteomes" id="UP000033901">
    <property type="component" value="Unassembled WGS sequence"/>
</dbReference>
<feature type="transmembrane region" description="Helical" evidence="1">
    <location>
        <begin position="27"/>
        <end position="48"/>
    </location>
</feature>
<keyword evidence="1" id="KW-1133">Transmembrane helix</keyword>
<gene>
    <name evidence="2" type="ORF">UW61_C0001G0005</name>
</gene>
<dbReference type="AlphaFoldDB" id="A0A0G1J873"/>
<reference evidence="2 3" key="1">
    <citation type="journal article" date="2015" name="Nature">
        <title>rRNA introns, odd ribosomes, and small enigmatic genomes across a large radiation of phyla.</title>
        <authorList>
            <person name="Brown C.T."/>
            <person name="Hug L.A."/>
            <person name="Thomas B.C."/>
            <person name="Sharon I."/>
            <person name="Castelle C.J."/>
            <person name="Singh A."/>
            <person name="Wilkins M.J."/>
            <person name="Williams K.H."/>
            <person name="Banfield J.F."/>
        </authorList>
    </citation>
    <scope>NUCLEOTIDE SEQUENCE [LARGE SCALE GENOMIC DNA]</scope>
</reference>
<dbReference type="EMBL" id="LCIZ01000001">
    <property type="protein sequence ID" value="KKT67846.1"/>
    <property type="molecule type" value="Genomic_DNA"/>
</dbReference>
<organism evidence="2 3">
    <name type="scientific">Candidatus Curtissbacteria bacterium GW2011_GWC1_44_33</name>
    <dbReference type="NCBI Taxonomy" id="1618413"/>
    <lineage>
        <taxon>Bacteria</taxon>
        <taxon>Candidatus Curtissiibacteriota</taxon>
    </lineage>
</organism>
<keyword evidence="1" id="KW-0472">Membrane</keyword>
<name>A0A0G1J873_9BACT</name>
<evidence type="ECO:0000313" key="3">
    <source>
        <dbReference type="Proteomes" id="UP000033901"/>
    </source>
</evidence>
<evidence type="ECO:0008006" key="4">
    <source>
        <dbReference type="Google" id="ProtNLM"/>
    </source>
</evidence>
<protein>
    <recommendedName>
        <fullName evidence="4">Fimbrial assembly family protein</fullName>
    </recommendedName>
</protein>
<comment type="caution">
    <text evidence="2">The sequence shown here is derived from an EMBL/GenBank/DDBJ whole genome shotgun (WGS) entry which is preliminary data.</text>
</comment>